<accession>A0ABW4RYT4</accession>
<name>A0ABW4RYT4_9ACTN</name>
<keyword evidence="1" id="KW-0812">Transmembrane</keyword>
<keyword evidence="1" id="KW-1133">Transmembrane helix</keyword>
<feature type="transmembrane region" description="Helical" evidence="1">
    <location>
        <begin position="21"/>
        <end position="39"/>
    </location>
</feature>
<organism evidence="2 3">
    <name type="scientific">Luteococcus peritonei</name>
    <dbReference type="NCBI Taxonomy" id="88874"/>
    <lineage>
        <taxon>Bacteria</taxon>
        <taxon>Bacillati</taxon>
        <taxon>Actinomycetota</taxon>
        <taxon>Actinomycetes</taxon>
        <taxon>Propionibacteriales</taxon>
        <taxon>Propionibacteriaceae</taxon>
        <taxon>Luteococcus</taxon>
    </lineage>
</organism>
<gene>
    <name evidence="2" type="ORF">ACFSCS_12365</name>
</gene>
<evidence type="ECO:0000313" key="2">
    <source>
        <dbReference type="EMBL" id="MFD1890969.1"/>
    </source>
</evidence>
<comment type="caution">
    <text evidence="2">The sequence shown here is derived from an EMBL/GenBank/DDBJ whole genome shotgun (WGS) entry which is preliminary data.</text>
</comment>
<protein>
    <submittedName>
        <fullName evidence="2">Uncharacterized protein</fullName>
    </submittedName>
</protein>
<evidence type="ECO:0000313" key="3">
    <source>
        <dbReference type="Proteomes" id="UP001597326"/>
    </source>
</evidence>
<reference evidence="3" key="1">
    <citation type="journal article" date="2019" name="Int. J. Syst. Evol. Microbiol.">
        <title>The Global Catalogue of Microorganisms (GCM) 10K type strain sequencing project: providing services to taxonomists for standard genome sequencing and annotation.</title>
        <authorList>
            <consortium name="The Broad Institute Genomics Platform"/>
            <consortium name="The Broad Institute Genome Sequencing Center for Infectious Disease"/>
            <person name="Wu L."/>
            <person name="Ma J."/>
        </authorList>
    </citation>
    <scope>NUCLEOTIDE SEQUENCE [LARGE SCALE GENOMIC DNA]</scope>
    <source>
        <strain evidence="3">CAIM 431</strain>
    </source>
</reference>
<feature type="transmembrane region" description="Helical" evidence="1">
    <location>
        <begin position="45"/>
        <end position="67"/>
    </location>
</feature>
<dbReference type="EMBL" id="JBHUFZ010000028">
    <property type="protein sequence ID" value="MFD1890969.1"/>
    <property type="molecule type" value="Genomic_DNA"/>
</dbReference>
<dbReference type="Proteomes" id="UP001597326">
    <property type="component" value="Unassembled WGS sequence"/>
</dbReference>
<proteinExistence type="predicted"/>
<sequence>MAISKQPAAPTQADRRMVLGMGLFRVGMLVFLAATLWAITNSSVIAKGLASGGAAAALVGMVLALIARRQGRRIPENPRRRV</sequence>
<dbReference type="RefSeq" id="WP_343874405.1">
    <property type="nucleotide sequence ID" value="NZ_BAAAIX010000026.1"/>
</dbReference>
<keyword evidence="3" id="KW-1185">Reference proteome</keyword>
<keyword evidence="1" id="KW-0472">Membrane</keyword>
<evidence type="ECO:0000256" key="1">
    <source>
        <dbReference type="SAM" id="Phobius"/>
    </source>
</evidence>